<gene>
    <name evidence="2" type="ORF">F2P81_001007</name>
</gene>
<comment type="caution">
    <text evidence="2">The sequence shown here is derived from an EMBL/GenBank/DDBJ whole genome shotgun (WGS) entry which is preliminary data.</text>
</comment>
<accession>A0A6A4TW50</accession>
<name>A0A6A4TW50_SCOMX</name>
<reference evidence="2 3" key="1">
    <citation type="submission" date="2019-06" db="EMBL/GenBank/DDBJ databases">
        <title>Draft genomes of female and male turbot (Scophthalmus maximus).</title>
        <authorList>
            <person name="Xu H."/>
            <person name="Xu X.-W."/>
            <person name="Shao C."/>
            <person name="Chen S."/>
        </authorList>
    </citation>
    <scope>NUCLEOTIDE SEQUENCE [LARGE SCALE GENOMIC DNA]</scope>
    <source>
        <strain evidence="2">Ysfricsl-2016a</strain>
        <tissue evidence="2">Blood</tissue>
    </source>
</reference>
<dbReference type="AlphaFoldDB" id="A0A6A4TW50"/>
<dbReference type="Proteomes" id="UP000438429">
    <property type="component" value="Unassembled WGS sequence"/>
</dbReference>
<dbReference type="EMBL" id="VEVO01000001">
    <property type="protein sequence ID" value="KAF0047374.1"/>
    <property type="molecule type" value="Genomic_DNA"/>
</dbReference>
<sequence>MSNASHGYSHGDRQQQPTDGLRSVEQMCCRLTCDCSNRHDSNNENLPLKGAQSFRTAGNCSSTVQSPPLSLKVPVAETEDSRAVEPLPGKGKRKKAKTESEENQGADFAVAGILVTVLISSCGRSEDTSTRHGHCPVPSSHTERGAGEHLCEINAVAIRALSRIDGRTDRKFIRVRSRRSARPT</sequence>
<organism evidence="2 3">
    <name type="scientific">Scophthalmus maximus</name>
    <name type="common">Turbot</name>
    <name type="synonym">Psetta maxima</name>
    <dbReference type="NCBI Taxonomy" id="52904"/>
    <lineage>
        <taxon>Eukaryota</taxon>
        <taxon>Metazoa</taxon>
        <taxon>Chordata</taxon>
        <taxon>Craniata</taxon>
        <taxon>Vertebrata</taxon>
        <taxon>Euteleostomi</taxon>
        <taxon>Actinopterygii</taxon>
        <taxon>Neopterygii</taxon>
        <taxon>Teleostei</taxon>
        <taxon>Neoteleostei</taxon>
        <taxon>Acanthomorphata</taxon>
        <taxon>Carangaria</taxon>
        <taxon>Pleuronectiformes</taxon>
        <taxon>Pleuronectoidei</taxon>
        <taxon>Scophthalmidae</taxon>
        <taxon>Scophthalmus</taxon>
    </lineage>
</organism>
<evidence type="ECO:0000256" key="1">
    <source>
        <dbReference type="SAM" id="MobiDB-lite"/>
    </source>
</evidence>
<proteinExistence type="predicted"/>
<evidence type="ECO:0000313" key="3">
    <source>
        <dbReference type="Proteomes" id="UP000438429"/>
    </source>
</evidence>
<feature type="region of interest" description="Disordered" evidence="1">
    <location>
        <begin position="75"/>
        <end position="103"/>
    </location>
</feature>
<protein>
    <submittedName>
        <fullName evidence="2">Uncharacterized protein</fullName>
    </submittedName>
</protein>
<evidence type="ECO:0000313" key="2">
    <source>
        <dbReference type="EMBL" id="KAF0047374.1"/>
    </source>
</evidence>